<dbReference type="AlphaFoldDB" id="M9M843"/>
<sequence length="319" mass="34720">MKKFIALLLFFALSFTSRPLAFADFTSGHLVMTEVGFKPIEQIRVGDLVQAKDETTGKTEYHRVVQLFQSQADEAYHITVKGIPITTTGEHPFWVHGQGWVEASHLKTGDLLQDAEGKSYPIDRIEMKNSSTPVYNFEVGGVHNYFVTESEIWTHNNGPLIKLISKMLGNTGKNAAKNAGKSAVKNAKNVTRGTGDVTKVPGVVQNRINVANGPTRFSPSQNAGWGHAVDRHFTPGKNAGNFTVSQAQVKSILGRKNVIQKPVMVLDSGQYSRVVNTGQIVGTVKPSIPGVGGTQTTWIQVLTDNRGNLITTFPVPAPK</sequence>
<comment type="caution">
    <text evidence="3">The sequence shown here is derived from an EMBL/GenBank/DDBJ whole genome shotgun (WGS) entry which is preliminary data.</text>
</comment>
<evidence type="ECO:0000256" key="1">
    <source>
        <dbReference type="SAM" id="SignalP"/>
    </source>
</evidence>
<dbReference type="InterPro" id="IPR003587">
    <property type="entry name" value="Hint_dom_N"/>
</dbReference>
<feature type="signal peptide" evidence="1">
    <location>
        <begin position="1"/>
        <end position="23"/>
    </location>
</feature>
<dbReference type="SUPFAM" id="SSF51294">
    <property type="entry name" value="Hedgehog/intein (Hint) domain"/>
    <property type="match status" value="1"/>
</dbReference>
<organism evidence="3 4">
    <name type="scientific">Paenibacillus popilliae ATCC 14706</name>
    <dbReference type="NCBI Taxonomy" id="1212764"/>
    <lineage>
        <taxon>Bacteria</taxon>
        <taxon>Bacillati</taxon>
        <taxon>Bacillota</taxon>
        <taxon>Bacilli</taxon>
        <taxon>Bacillales</taxon>
        <taxon>Paenibacillaceae</taxon>
        <taxon>Paenibacillus</taxon>
    </lineage>
</organism>
<evidence type="ECO:0000313" key="4">
    <source>
        <dbReference type="Proteomes" id="UP000029453"/>
    </source>
</evidence>
<keyword evidence="4" id="KW-1185">Reference proteome</keyword>
<dbReference type="InterPro" id="IPR036844">
    <property type="entry name" value="Hint_dom_sf"/>
</dbReference>
<name>M9M843_PAEPP</name>
<feature type="chain" id="PRO_5004100446" evidence="1">
    <location>
        <begin position="24"/>
        <end position="319"/>
    </location>
</feature>
<protein>
    <submittedName>
        <fullName evidence="3">Large exoprotein</fullName>
    </submittedName>
</protein>
<dbReference type="Proteomes" id="UP000029453">
    <property type="component" value="Unassembled WGS sequence"/>
</dbReference>
<dbReference type="RefSeq" id="WP_006287827.1">
    <property type="nucleotide sequence ID" value="NZ_BALG01000322.1"/>
</dbReference>
<dbReference type="Gene3D" id="2.170.16.10">
    <property type="entry name" value="Hedgehog/Intein (Hint) domain"/>
    <property type="match status" value="1"/>
</dbReference>
<keyword evidence="1" id="KW-0732">Signal</keyword>
<proteinExistence type="predicted"/>
<dbReference type="Pfam" id="PF07591">
    <property type="entry name" value="PT-HINT"/>
    <property type="match status" value="1"/>
</dbReference>
<evidence type="ECO:0000313" key="3">
    <source>
        <dbReference type="EMBL" id="GAC44048.1"/>
    </source>
</evidence>
<dbReference type="CDD" id="cd00081">
    <property type="entry name" value="Hint"/>
    <property type="match status" value="1"/>
</dbReference>
<dbReference type="SMART" id="SM00306">
    <property type="entry name" value="HintN"/>
    <property type="match status" value="1"/>
</dbReference>
<dbReference type="EMBL" id="BALG01000322">
    <property type="protein sequence ID" value="GAC44048.1"/>
    <property type="molecule type" value="Genomic_DNA"/>
</dbReference>
<evidence type="ECO:0000259" key="2">
    <source>
        <dbReference type="SMART" id="SM00306"/>
    </source>
</evidence>
<feature type="domain" description="Hint" evidence="2">
    <location>
        <begin position="22"/>
        <end position="116"/>
    </location>
</feature>
<accession>M9M843</accession>
<gene>
    <name evidence="3" type="ORF">PPOP_3448</name>
</gene>
<reference evidence="3 4" key="1">
    <citation type="submission" date="2012-10" db="EMBL/GenBank/DDBJ databases">
        <title>Draft Genome Sequence of Paenibacillus popilliae ATCC 14706T.</title>
        <authorList>
            <person name="Iiyama K."/>
            <person name="Mori K."/>
            <person name="Mon H."/>
            <person name="Chieda Y."/>
            <person name="Lee J.M."/>
            <person name="Kusakabe T."/>
            <person name="Tashiro K."/>
            <person name="Asano S."/>
            <person name="Yasunaga-Aoki C."/>
            <person name="Shimizu S."/>
        </authorList>
    </citation>
    <scope>NUCLEOTIDE SEQUENCE [LARGE SCALE GENOMIC DNA]</scope>
    <source>
        <strain evidence="3 4">ATCC 14706</strain>
    </source>
</reference>